<evidence type="ECO:0000313" key="1">
    <source>
        <dbReference type="EMBL" id="KAF5878871.1"/>
    </source>
</evidence>
<comment type="caution">
    <text evidence="1">The sequence shown here is derived from an EMBL/GenBank/DDBJ whole genome shotgun (WGS) entry which is preliminary data.</text>
</comment>
<protein>
    <submittedName>
        <fullName evidence="1">Uncharacterized protein</fullName>
    </submittedName>
</protein>
<dbReference type="RefSeq" id="XP_037197815.1">
    <property type="nucleotide sequence ID" value="XM_037331482.1"/>
</dbReference>
<proteinExistence type="predicted"/>
<reference evidence="1 2" key="1">
    <citation type="journal article" date="2020" name="Phytopathology">
        <title>A high-quality genome resource of Botrytis fragariae, a new and rapidly spreading fungal pathogen causing strawberry gray mold in the U.S.A.</title>
        <authorList>
            <person name="Wu Y."/>
            <person name="Saski C.A."/>
            <person name="Schnabel G."/>
            <person name="Xiao S."/>
            <person name="Hu M."/>
        </authorList>
    </citation>
    <scope>NUCLEOTIDE SEQUENCE [LARGE SCALE GENOMIC DNA]</scope>
    <source>
        <strain evidence="1 2">BVB16</strain>
    </source>
</reference>
<dbReference type="AlphaFoldDB" id="A0A8H6B3S6"/>
<accession>A0A8H6B3S6</accession>
<organism evidence="1 2">
    <name type="scientific">Botrytis fragariae</name>
    <dbReference type="NCBI Taxonomy" id="1964551"/>
    <lineage>
        <taxon>Eukaryota</taxon>
        <taxon>Fungi</taxon>
        <taxon>Dikarya</taxon>
        <taxon>Ascomycota</taxon>
        <taxon>Pezizomycotina</taxon>
        <taxon>Leotiomycetes</taxon>
        <taxon>Helotiales</taxon>
        <taxon>Sclerotiniaceae</taxon>
        <taxon>Botrytis</taxon>
    </lineage>
</organism>
<gene>
    <name evidence="1" type="ORF">Bfra_001042</name>
</gene>
<sequence>MRCQQWTARRKYGVRSTRQSHQQDASWDLIKRSIVAPIRDFFSTSRVDESTFMISYLRFERVRNGEWNIVQREYLRGSGSFASLVRVKDC</sequence>
<dbReference type="Proteomes" id="UP000531561">
    <property type="component" value="Unassembled WGS sequence"/>
</dbReference>
<name>A0A8H6B3S6_9HELO</name>
<keyword evidence="2" id="KW-1185">Reference proteome</keyword>
<evidence type="ECO:0000313" key="2">
    <source>
        <dbReference type="Proteomes" id="UP000531561"/>
    </source>
</evidence>
<dbReference type="EMBL" id="JABFCT010000002">
    <property type="protein sequence ID" value="KAF5878871.1"/>
    <property type="molecule type" value="Genomic_DNA"/>
</dbReference>
<dbReference type="GeneID" id="59255174"/>